<evidence type="ECO:0000256" key="1">
    <source>
        <dbReference type="SAM" id="Phobius"/>
    </source>
</evidence>
<sequence>MFLFNKKSFLIAITFIFIEIAIAIFFKNGFIRHTFGDYLVVILLYFLLRSFLNISKNTTASITLLIAFAVELVQLTPFLKALGLQNHTLANLIFGNTFSISDLLAYTLGYLTILFFNSSIYENFIHQAKHRS</sequence>
<dbReference type="InterPro" id="IPR021257">
    <property type="entry name" value="DUF2809"/>
</dbReference>
<keyword evidence="3" id="KW-1185">Reference proteome</keyword>
<feature type="transmembrane region" description="Helical" evidence="1">
    <location>
        <begin position="62"/>
        <end position="83"/>
    </location>
</feature>
<comment type="caution">
    <text evidence="2">The sequence shown here is derived from an EMBL/GenBank/DDBJ whole genome shotgun (WGS) entry which is preliminary data.</text>
</comment>
<organism evidence="2 3">
    <name type="scientific">Pseudofulvibacter geojedonensis</name>
    <dbReference type="NCBI Taxonomy" id="1123758"/>
    <lineage>
        <taxon>Bacteria</taxon>
        <taxon>Pseudomonadati</taxon>
        <taxon>Bacteroidota</taxon>
        <taxon>Flavobacteriia</taxon>
        <taxon>Flavobacteriales</taxon>
        <taxon>Flavobacteriaceae</taxon>
        <taxon>Pseudofulvibacter</taxon>
    </lineage>
</organism>
<dbReference type="Pfam" id="PF10990">
    <property type="entry name" value="DUF2809"/>
    <property type="match status" value="1"/>
</dbReference>
<feature type="transmembrane region" description="Helical" evidence="1">
    <location>
        <begin position="103"/>
        <end position="121"/>
    </location>
</feature>
<feature type="transmembrane region" description="Helical" evidence="1">
    <location>
        <begin position="9"/>
        <end position="26"/>
    </location>
</feature>
<evidence type="ECO:0000313" key="3">
    <source>
        <dbReference type="Proteomes" id="UP001596997"/>
    </source>
</evidence>
<protein>
    <submittedName>
        <fullName evidence="2">DUF2809 domain-containing protein</fullName>
    </submittedName>
</protein>
<name>A0ABW3I552_9FLAO</name>
<gene>
    <name evidence="2" type="ORF">ACFQ1O_13425</name>
</gene>
<keyword evidence="1" id="KW-0472">Membrane</keyword>
<evidence type="ECO:0000313" key="2">
    <source>
        <dbReference type="EMBL" id="MFD0965011.1"/>
    </source>
</evidence>
<dbReference type="EMBL" id="JBHTJM010000010">
    <property type="protein sequence ID" value="MFD0965011.1"/>
    <property type="molecule type" value="Genomic_DNA"/>
</dbReference>
<dbReference type="Proteomes" id="UP001596997">
    <property type="component" value="Unassembled WGS sequence"/>
</dbReference>
<dbReference type="RefSeq" id="WP_377716744.1">
    <property type="nucleotide sequence ID" value="NZ_JBHTJM010000010.1"/>
</dbReference>
<keyword evidence="1" id="KW-1133">Transmembrane helix</keyword>
<accession>A0ABW3I552</accession>
<proteinExistence type="predicted"/>
<keyword evidence="1" id="KW-0812">Transmembrane</keyword>
<feature type="transmembrane region" description="Helical" evidence="1">
    <location>
        <begin position="38"/>
        <end position="55"/>
    </location>
</feature>
<reference evidence="3" key="1">
    <citation type="journal article" date="2019" name="Int. J. Syst. Evol. Microbiol.">
        <title>The Global Catalogue of Microorganisms (GCM) 10K type strain sequencing project: providing services to taxonomists for standard genome sequencing and annotation.</title>
        <authorList>
            <consortium name="The Broad Institute Genomics Platform"/>
            <consortium name="The Broad Institute Genome Sequencing Center for Infectious Disease"/>
            <person name="Wu L."/>
            <person name="Ma J."/>
        </authorList>
    </citation>
    <scope>NUCLEOTIDE SEQUENCE [LARGE SCALE GENOMIC DNA]</scope>
    <source>
        <strain evidence="3">CCUG 62114</strain>
    </source>
</reference>